<dbReference type="PROSITE" id="PS00194">
    <property type="entry name" value="THIOREDOXIN_1"/>
    <property type="match status" value="1"/>
</dbReference>
<dbReference type="CDD" id="cd02947">
    <property type="entry name" value="TRX_family"/>
    <property type="match status" value="1"/>
</dbReference>
<reference evidence="6 7" key="1">
    <citation type="journal article" date="2023" name="PLoS ONE">
        <title>Complete genome assembly of Hawai'i environmental nontuberculous mycobacteria reveals unexpected co-isolation with methylobacteria.</title>
        <authorList>
            <person name="Hendrix J."/>
            <person name="Epperson L.E."/>
            <person name="Tong E.I."/>
            <person name="Chan Y.L."/>
            <person name="Hasan N.A."/>
            <person name="Dawrs S.N."/>
            <person name="Norton G.J."/>
            <person name="Virdi R."/>
            <person name="Crooks J.L."/>
            <person name="Chan E.D."/>
            <person name="Honda J.R."/>
            <person name="Strong M."/>
        </authorList>
    </citation>
    <scope>NUCLEOTIDE SEQUENCE [LARGE SCALE GENOMIC DNA]</scope>
    <source>
        <strain evidence="6 7">NJH_HI01</strain>
    </source>
</reference>
<keyword evidence="1" id="KW-0813">Transport</keyword>
<dbReference type="InterPro" id="IPR017937">
    <property type="entry name" value="Thioredoxin_CS"/>
</dbReference>
<dbReference type="EMBL" id="JAQYXL010000001">
    <property type="protein sequence ID" value="MEN3227249.1"/>
    <property type="molecule type" value="Genomic_DNA"/>
</dbReference>
<dbReference type="PRINTS" id="PR00421">
    <property type="entry name" value="THIOREDOXIN"/>
</dbReference>
<dbReference type="PROSITE" id="PS51352">
    <property type="entry name" value="THIOREDOXIN_2"/>
    <property type="match status" value="1"/>
</dbReference>
<dbReference type="SUPFAM" id="SSF52833">
    <property type="entry name" value="Thioredoxin-like"/>
    <property type="match status" value="1"/>
</dbReference>
<accession>A0ABU9Z7N8</accession>
<keyword evidence="7" id="KW-1185">Reference proteome</keyword>
<evidence type="ECO:0000256" key="3">
    <source>
        <dbReference type="ARBA" id="ARBA00023157"/>
    </source>
</evidence>
<comment type="caution">
    <text evidence="6">The sequence shown here is derived from an EMBL/GenBank/DDBJ whole genome shotgun (WGS) entry which is preliminary data.</text>
</comment>
<evidence type="ECO:0000256" key="2">
    <source>
        <dbReference type="ARBA" id="ARBA00022982"/>
    </source>
</evidence>
<protein>
    <submittedName>
        <fullName evidence="6">Thioredoxin TrxC</fullName>
    </submittedName>
</protein>
<dbReference type="InterPro" id="IPR013766">
    <property type="entry name" value="Thioredoxin_domain"/>
</dbReference>
<evidence type="ECO:0000256" key="1">
    <source>
        <dbReference type="ARBA" id="ARBA00022448"/>
    </source>
</evidence>
<dbReference type="Pfam" id="PF00085">
    <property type="entry name" value="Thioredoxin"/>
    <property type="match status" value="1"/>
</dbReference>
<evidence type="ECO:0000256" key="4">
    <source>
        <dbReference type="ARBA" id="ARBA00023284"/>
    </source>
</evidence>
<dbReference type="Gene3D" id="2.30.30.380">
    <property type="entry name" value="Zn-finger domain of Sec23/24"/>
    <property type="match status" value="1"/>
</dbReference>
<dbReference type="Pfam" id="PF21352">
    <property type="entry name" value="Zn_ribbon_Thio2"/>
    <property type="match status" value="1"/>
</dbReference>
<proteinExistence type="predicted"/>
<organism evidence="6 7">
    <name type="scientific">Methylorubrum rhodesianum</name>
    <dbReference type="NCBI Taxonomy" id="29427"/>
    <lineage>
        <taxon>Bacteria</taxon>
        <taxon>Pseudomonadati</taxon>
        <taxon>Pseudomonadota</taxon>
        <taxon>Alphaproteobacteria</taxon>
        <taxon>Hyphomicrobiales</taxon>
        <taxon>Methylobacteriaceae</taxon>
        <taxon>Methylorubrum</taxon>
    </lineage>
</organism>
<keyword evidence="4" id="KW-0676">Redox-active center</keyword>
<dbReference type="Gene3D" id="3.40.30.10">
    <property type="entry name" value="Glutaredoxin"/>
    <property type="match status" value="1"/>
</dbReference>
<evidence type="ECO:0000313" key="7">
    <source>
        <dbReference type="Proteomes" id="UP001404845"/>
    </source>
</evidence>
<dbReference type="PANTHER" id="PTHR45663">
    <property type="entry name" value="GEO12009P1"/>
    <property type="match status" value="1"/>
</dbReference>
<dbReference type="PANTHER" id="PTHR45663:SF11">
    <property type="entry name" value="GEO12009P1"/>
    <property type="match status" value="1"/>
</dbReference>
<feature type="domain" description="Thioredoxin" evidence="5">
    <location>
        <begin position="13"/>
        <end position="137"/>
    </location>
</feature>
<dbReference type="InterPro" id="IPR036249">
    <property type="entry name" value="Thioredoxin-like_sf"/>
</dbReference>
<name>A0ABU9Z7N8_9HYPH</name>
<dbReference type="NCBIfam" id="NF008229">
    <property type="entry name" value="PRK10996.1"/>
    <property type="match status" value="1"/>
</dbReference>
<dbReference type="InterPro" id="IPR049299">
    <property type="entry name" value="Thio2_N"/>
</dbReference>
<keyword evidence="2" id="KW-0249">Electron transport</keyword>
<dbReference type="Proteomes" id="UP001404845">
    <property type="component" value="Unassembled WGS sequence"/>
</dbReference>
<dbReference type="GeneID" id="72988706"/>
<gene>
    <name evidence="6" type="primary">trxC</name>
    <name evidence="6" type="ORF">PUR21_06230</name>
</gene>
<evidence type="ECO:0000313" key="6">
    <source>
        <dbReference type="EMBL" id="MEN3227249.1"/>
    </source>
</evidence>
<evidence type="ECO:0000259" key="5">
    <source>
        <dbReference type="PROSITE" id="PS51352"/>
    </source>
</evidence>
<keyword evidence="3" id="KW-1015">Disulfide bond</keyword>
<dbReference type="RefSeq" id="WP_015821708.1">
    <property type="nucleotide sequence ID" value="NZ_JAQYXL010000001.1"/>
</dbReference>
<sequence>MSECDSVNRIPRERSAQSAKCGKCGTALFSGKPTEIGGERFRRHIEQNDVPLVLDFWASWCGPCRAMAPAFDQVANKIAPKARFLKADVDAEPQLTAEFGIQGVPALFVFKNGRVAARQTAATDFTSLARWVEQASH</sequence>